<accession>A0A3R7CGQ8</accession>
<proteinExistence type="predicted"/>
<comment type="caution">
    <text evidence="1">The sequence shown here is derived from an EMBL/GenBank/DDBJ whole genome shotgun (WGS) entry which is preliminary data.</text>
</comment>
<gene>
    <name evidence="1" type="ORF">CSKR_105951</name>
</gene>
<dbReference type="Proteomes" id="UP000286415">
    <property type="component" value="Unassembled WGS sequence"/>
</dbReference>
<keyword evidence="2" id="KW-1185">Reference proteome</keyword>
<protein>
    <submittedName>
        <fullName evidence="1">Uncharacterized protein</fullName>
    </submittedName>
</protein>
<reference evidence="1 2" key="1">
    <citation type="journal article" date="2018" name="Biotechnol. Adv.">
        <title>Improved genomic resources and new bioinformatic workflow for the carcinogenic parasite Clonorchis sinensis: Biotechnological implications.</title>
        <authorList>
            <person name="Wang D."/>
            <person name="Korhonen P.K."/>
            <person name="Gasser R.B."/>
            <person name="Young N.D."/>
        </authorList>
    </citation>
    <scope>NUCLEOTIDE SEQUENCE [LARGE SCALE GENOMIC DNA]</scope>
    <source>
        <strain evidence="1">Cs-k2</strain>
    </source>
</reference>
<dbReference type="OrthoDB" id="10284751at2759"/>
<sequence length="348" mass="40379">MLRSSESYAKFLGQMSTEVLRLSIAIYIVHHVPPGMDAGEFTHQLQRHFSARERRKEQLFGMFQRYQNCRLDIEPVLNSSRENTEKQLAEREFQLQNTLKMLNFKLEFNSDYQTCDSEHSMPNLLRTFAQSVQELFANCYSRRQDLGLINVTDLLGYNSIFYDIKRFIQNWTNLAFSKDCQRCSLSVWLPLIWNSISCGLRSGAEKNVYWRSTNQILLEALGSKVATMEIQKSDQRVITFIHQVVTSLMDTAKCSLENLAETSGQNYTSRVNSAAAWLWILINFLKFYKRPTFPNGIVRLWCSRLDTLSSLLSKEDHVTEKRVPVLNAGCLFLAFTLRNRIIRLALPQ</sequence>
<dbReference type="InParanoid" id="A0A3R7CGQ8"/>
<name>A0A3R7CGQ8_CLOSI</name>
<reference evidence="1 2" key="2">
    <citation type="journal article" date="2021" name="Genomics">
        <title>High-quality reference genome for Clonorchis sinensis.</title>
        <authorList>
            <person name="Young N.D."/>
            <person name="Stroehlein A.J."/>
            <person name="Kinkar L."/>
            <person name="Wang T."/>
            <person name="Sohn W.M."/>
            <person name="Chang B.C.H."/>
            <person name="Kaur P."/>
            <person name="Weisz D."/>
            <person name="Dudchenko O."/>
            <person name="Aiden E.L."/>
            <person name="Korhonen P.K."/>
            <person name="Gasser R.B."/>
        </authorList>
    </citation>
    <scope>NUCLEOTIDE SEQUENCE [LARGE SCALE GENOMIC DNA]</scope>
    <source>
        <strain evidence="1">Cs-k2</strain>
    </source>
</reference>
<evidence type="ECO:0000313" key="1">
    <source>
        <dbReference type="EMBL" id="KAG5449946.1"/>
    </source>
</evidence>
<dbReference type="AlphaFoldDB" id="A0A3R7CGQ8"/>
<evidence type="ECO:0000313" key="2">
    <source>
        <dbReference type="Proteomes" id="UP000286415"/>
    </source>
</evidence>
<dbReference type="EMBL" id="NIRI02000042">
    <property type="protein sequence ID" value="KAG5449946.1"/>
    <property type="molecule type" value="Genomic_DNA"/>
</dbReference>
<organism evidence="1 2">
    <name type="scientific">Clonorchis sinensis</name>
    <name type="common">Chinese liver fluke</name>
    <dbReference type="NCBI Taxonomy" id="79923"/>
    <lineage>
        <taxon>Eukaryota</taxon>
        <taxon>Metazoa</taxon>
        <taxon>Spiralia</taxon>
        <taxon>Lophotrochozoa</taxon>
        <taxon>Platyhelminthes</taxon>
        <taxon>Trematoda</taxon>
        <taxon>Digenea</taxon>
        <taxon>Opisthorchiida</taxon>
        <taxon>Opisthorchiata</taxon>
        <taxon>Opisthorchiidae</taxon>
        <taxon>Clonorchis</taxon>
    </lineage>
</organism>